<keyword evidence="2" id="KW-0540">Nuclease</keyword>
<evidence type="ECO:0000256" key="4">
    <source>
        <dbReference type="ARBA" id="ARBA00022801"/>
    </source>
</evidence>
<dbReference type="Pfam" id="PF08340">
    <property type="entry name" value="YicC-like_C"/>
    <property type="match status" value="1"/>
</dbReference>
<evidence type="ECO:0000256" key="2">
    <source>
        <dbReference type="ARBA" id="ARBA00022722"/>
    </source>
</evidence>
<evidence type="ECO:0008006" key="10">
    <source>
        <dbReference type="Google" id="ProtNLM"/>
    </source>
</evidence>
<accession>A0A0M0GGV9</accession>
<evidence type="ECO:0000256" key="1">
    <source>
        <dbReference type="ARBA" id="ARBA00001968"/>
    </source>
</evidence>
<feature type="domain" description="Endoribonuclease YicC-like C-terminal" evidence="7">
    <location>
        <begin position="173"/>
        <end position="290"/>
    </location>
</feature>
<organism evidence="8 9">
    <name type="scientific">Sporosarcina globispora</name>
    <name type="common">Bacillus globisporus</name>
    <dbReference type="NCBI Taxonomy" id="1459"/>
    <lineage>
        <taxon>Bacteria</taxon>
        <taxon>Bacillati</taxon>
        <taxon>Bacillota</taxon>
        <taxon>Bacilli</taxon>
        <taxon>Bacillales</taxon>
        <taxon>Caryophanaceae</taxon>
        <taxon>Sporosarcina</taxon>
    </lineage>
</organism>
<dbReference type="Pfam" id="PF03755">
    <property type="entry name" value="YicC-like_N"/>
    <property type="match status" value="1"/>
</dbReference>
<dbReference type="RefSeq" id="WP_053436528.1">
    <property type="nucleotide sequence ID" value="NZ_LGUF01000007.1"/>
</dbReference>
<evidence type="ECO:0000259" key="6">
    <source>
        <dbReference type="Pfam" id="PF03755"/>
    </source>
</evidence>
<keyword evidence="9" id="KW-1185">Reference proteome</keyword>
<evidence type="ECO:0000256" key="5">
    <source>
        <dbReference type="ARBA" id="ARBA00035648"/>
    </source>
</evidence>
<reference evidence="9" key="1">
    <citation type="submission" date="2015-07" db="EMBL/GenBank/DDBJ databases">
        <title>Fjat-10036 dsm4.</title>
        <authorList>
            <person name="Liu B."/>
            <person name="Wang J."/>
            <person name="Zhu Y."/>
            <person name="Liu G."/>
            <person name="Chen Q."/>
            <person name="Chen Z."/>
            <person name="Lan J."/>
            <person name="Che J."/>
            <person name="Ge C."/>
            <person name="Shi H."/>
            <person name="Pan Z."/>
            <person name="Liu X."/>
        </authorList>
    </citation>
    <scope>NUCLEOTIDE SEQUENCE [LARGE SCALE GENOMIC DNA]</scope>
    <source>
        <strain evidence="9">DSM 4</strain>
    </source>
</reference>
<dbReference type="PANTHER" id="PTHR30636:SF3">
    <property type="entry name" value="UPF0701 PROTEIN YICC"/>
    <property type="match status" value="1"/>
</dbReference>
<dbReference type="Proteomes" id="UP000037109">
    <property type="component" value="Unassembled WGS sequence"/>
</dbReference>
<protein>
    <recommendedName>
        <fullName evidence="10">Stress-induced protein</fullName>
    </recommendedName>
</protein>
<dbReference type="GO" id="GO:0016787">
    <property type="term" value="F:hydrolase activity"/>
    <property type="evidence" value="ECO:0007669"/>
    <property type="project" value="UniProtKB-KW"/>
</dbReference>
<dbReference type="OrthoDB" id="9771229at2"/>
<dbReference type="PANTHER" id="PTHR30636">
    <property type="entry name" value="UPF0701 PROTEIN YICC"/>
    <property type="match status" value="1"/>
</dbReference>
<dbReference type="EMBL" id="LGUF01000007">
    <property type="protein sequence ID" value="KON89150.1"/>
    <property type="molecule type" value="Genomic_DNA"/>
</dbReference>
<evidence type="ECO:0000313" key="9">
    <source>
        <dbReference type="Proteomes" id="UP000037109"/>
    </source>
</evidence>
<dbReference type="AlphaFoldDB" id="A0A0M0GGV9"/>
<proteinExistence type="inferred from homology"/>
<sequence length="290" mass="33790">MAVSMTGYGRSKKDFGQVSITVEIKTVNHRFSEFQMRMPRQLMHIEDKIKKKLSGHIKRGRIEVYIIIDGDGLASRKVNVDWDLLDEYYQYITAIQTKYQIQTDLSIQDIIREELIGIEEKESGNEELSQLVLSAAEEACLQLTEMRRLEGDELEKDLRSHLSLLSKRLLKLREYAPKVVKLYRERLEKRMREFLDCHVDESRILTEVAVFADKADINEELTRLQSHIIQFEKTFQLRDPAGRKLDFILQEMNREANTIGSKANSAEIAAEVVEIKSLLEKMKEQVQNIE</sequence>
<keyword evidence="4" id="KW-0378">Hydrolase</keyword>
<dbReference type="STRING" id="1459.AF332_21675"/>
<feature type="domain" description="Endoribonuclease YicC-like N-terminal" evidence="6">
    <location>
        <begin position="4"/>
        <end position="155"/>
    </location>
</feature>
<dbReference type="PATRIC" id="fig|1459.3.peg.4780"/>
<comment type="similarity">
    <text evidence="5">Belongs to the YicC/YloC family.</text>
</comment>
<evidence type="ECO:0000256" key="3">
    <source>
        <dbReference type="ARBA" id="ARBA00022759"/>
    </source>
</evidence>
<gene>
    <name evidence="8" type="ORF">AF332_21675</name>
</gene>
<evidence type="ECO:0000313" key="8">
    <source>
        <dbReference type="EMBL" id="KON89150.1"/>
    </source>
</evidence>
<dbReference type="InterPro" id="IPR013551">
    <property type="entry name" value="YicC-like_C"/>
</dbReference>
<dbReference type="InterPro" id="IPR013527">
    <property type="entry name" value="YicC-like_N"/>
</dbReference>
<name>A0A0M0GGV9_SPOGL</name>
<comment type="caution">
    <text evidence="8">The sequence shown here is derived from an EMBL/GenBank/DDBJ whole genome shotgun (WGS) entry which is preliminary data.</text>
</comment>
<dbReference type="InterPro" id="IPR005229">
    <property type="entry name" value="YicC/YloC-like"/>
</dbReference>
<dbReference type="GO" id="GO:0004521">
    <property type="term" value="F:RNA endonuclease activity"/>
    <property type="evidence" value="ECO:0007669"/>
    <property type="project" value="InterPro"/>
</dbReference>
<evidence type="ECO:0000259" key="7">
    <source>
        <dbReference type="Pfam" id="PF08340"/>
    </source>
</evidence>
<comment type="cofactor">
    <cofactor evidence="1">
        <name>a divalent metal cation</name>
        <dbReference type="ChEBI" id="CHEBI:60240"/>
    </cofactor>
</comment>
<dbReference type="NCBIfam" id="TIGR00255">
    <property type="entry name" value="YicC/YloC family endoribonuclease"/>
    <property type="match status" value="1"/>
</dbReference>
<keyword evidence="3" id="KW-0255">Endonuclease</keyword>